<dbReference type="PANTHER" id="PTHR33692:SF1">
    <property type="entry name" value="RIBOSOME MATURATION FACTOR RIMM"/>
    <property type="match status" value="1"/>
</dbReference>
<evidence type="ECO:0000256" key="3">
    <source>
        <dbReference type="ARBA" id="ARBA00022552"/>
    </source>
</evidence>
<dbReference type="NCBIfam" id="TIGR02273">
    <property type="entry name" value="16S_RimM"/>
    <property type="match status" value="1"/>
</dbReference>
<accession>A0A6J6FT05</accession>
<dbReference type="HAMAP" id="MF_00014">
    <property type="entry name" value="Ribosome_mat_RimM"/>
    <property type="match status" value="1"/>
</dbReference>
<organism evidence="7">
    <name type="scientific">freshwater metagenome</name>
    <dbReference type="NCBI Taxonomy" id="449393"/>
    <lineage>
        <taxon>unclassified sequences</taxon>
        <taxon>metagenomes</taxon>
        <taxon>ecological metagenomes</taxon>
    </lineage>
</organism>
<evidence type="ECO:0000313" key="7">
    <source>
        <dbReference type="EMBL" id="CAB4590113.1"/>
    </source>
</evidence>
<dbReference type="InterPro" id="IPR002676">
    <property type="entry name" value="RimM_N"/>
</dbReference>
<keyword evidence="1" id="KW-0963">Cytoplasm</keyword>
<dbReference type="PANTHER" id="PTHR33692">
    <property type="entry name" value="RIBOSOME MATURATION FACTOR RIMM"/>
    <property type="match status" value="1"/>
</dbReference>
<dbReference type="InterPro" id="IPR009000">
    <property type="entry name" value="Transl_B-barrel_sf"/>
</dbReference>
<proteinExistence type="inferred from homology"/>
<evidence type="ECO:0000256" key="1">
    <source>
        <dbReference type="ARBA" id="ARBA00022490"/>
    </source>
</evidence>
<evidence type="ECO:0000256" key="2">
    <source>
        <dbReference type="ARBA" id="ARBA00022517"/>
    </source>
</evidence>
<feature type="domain" description="RimM N-terminal" evidence="5">
    <location>
        <begin position="5"/>
        <end position="83"/>
    </location>
</feature>
<dbReference type="SUPFAM" id="SSF50447">
    <property type="entry name" value="Translation proteins"/>
    <property type="match status" value="1"/>
</dbReference>
<dbReference type="AlphaFoldDB" id="A0A6J6FT05"/>
<keyword evidence="3" id="KW-0698">rRNA processing</keyword>
<keyword evidence="2" id="KW-0690">Ribosome biogenesis</keyword>
<dbReference type="EMBL" id="CAEZUD010000027">
    <property type="protein sequence ID" value="CAB4590113.1"/>
    <property type="molecule type" value="Genomic_DNA"/>
</dbReference>
<evidence type="ECO:0000259" key="6">
    <source>
        <dbReference type="Pfam" id="PF24986"/>
    </source>
</evidence>
<dbReference type="SUPFAM" id="SSF50346">
    <property type="entry name" value="PRC-barrel domain"/>
    <property type="match status" value="1"/>
</dbReference>
<dbReference type="Pfam" id="PF01782">
    <property type="entry name" value="RimM"/>
    <property type="match status" value="1"/>
</dbReference>
<evidence type="ECO:0000256" key="4">
    <source>
        <dbReference type="ARBA" id="ARBA00023186"/>
    </source>
</evidence>
<dbReference type="GO" id="GO:0005840">
    <property type="term" value="C:ribosome"/>
    <property type="evidence" value="ECO:0007669"/>
    <property type="project" value="InterPro"/>
</dbReference>
<feature type="domain" description="Ribosome maturation factor RimM PRC barrel" evidence="6">
    <location>
        <begin position="99"/>
        <end position="165"/>
    </location>
</feature>
<dbReference type="InterPro" id="IPR036976">
    <property type="entry name" value="RimM_N_sf"/>
</dbReference>
<dbReference type="InterPro" id="IPR011033">
    <property type="entry name" value="PRC_barrel-like_sf"/>
</dbReference>
<dbReference type="InterPro" id="IPR056792">
    <property type="entry name" value="PRC_RimM"/>
</dbReference>
<reference evidence="7" key="1">
    <citation type="submission" date="2020-05" db="EMBL/GenBank/DDBJ databases">
        <authorList>
            <person name="Chiriac C."/>
            <person name="Salcher M."/>
            <person name="Ghai R."/>
            <person name="Kavagutti S V."/>
        </authorList>
    </citation>
    <scope>NUCLEOTIDE SEQUENCE</scope>
</reference>
<dbReference type="InterPro" id="IPR011961">
    <property type="entry name" value="RimM"/>
</dbReference>
<dbReference type="GO" id="GO:0006364">
    <property type="term" value="P:rRNA processing"/>
    <property type="evidence" value="ECO:0007669"/>
    <property type="project" value="UniProtKB-KW"/>
</dbReference>
<dbReference type="Pfam" id="PF24986">
    <property type="entry name" value="PRC_RimM"/>
    <property type="match status" value="1"/>
</dbReference>
<protein>
    <submittedName>
        <fullName evidence="7">Unannotated protein</fullName>
    </submittedName>
</protein>
<sequence>MLLTVARIGRVHGVLGEVTIEVRTDEPDERFFVGSVLATEPASFGPLTISSVRDHNGILLLGFNGIKDRNSAEKLRDVLLVADVDVDAQSEDEDDFHIQQLLGCRVVTEAGVEVGLVIDVVPLPGQDLLAIDRAGKELLIPFVRAIVPQVDVKNKVITVVEQEGLLDVE</sequence>
<name>A0A6J6FT05_9ZZZZ</name>
<gene>
    <name evidence="7" type="ORF">UFOPK1778_00647</name>
</gene>
<dbReference type="Gene3D" id="2.30.30.240">
    <property type="entry name" value="PRC-barrel domain"/>
    <property type="match status" value="1"/>
</dbReference>
<dbReference type="Gene3D" id="2.40.30.60">
    <property type="entry name" value="RimM"/>
    <property type="match status" value="1"/>
</dbReference>
<evidence type="ECO:0000259" key="5">
    <source>
        <dbReference type="Pfam" id="PF01782"/>
    </source>
</evidence>
<keyword evidence="4" id="KW-0143">Chaperone</keyword>
<dbReference type="GO" id="GO:0043022">
    <property type="term" value="F:ribosome binding"/>
    <property type="evidence" value="ECO:0007669"/>
    <property type="project" value="InterPro"/>
</dbReference>